<sequence>MRKPSNLGLEQQFKLTVIRQKLSALSTEQSKSYLQLTLTYMLIKDNIVKFLVKQDRIQ</sequence>
<geneLocation type="chloroplast" evidence="3"/>
<dbReference type="SUPFAM" id="SSF109859">
    <property type="entry name" value="NblA-like"/>
    <property type="match status" value="1"/>
</dbReference>
<dbReference type="InterPro" id="IPR007574">
    <property type="entry name" value="NblA"/>
</dbReference>
<organism evidence="3">
    <name type="scientific">Yamadaella caenomyce</name>
    <dbReference type="NCBI Taxonomy" id="259029"/>
    <lineage>
        <taxon>Eukaryota</taxon>
        <taxon>Rhodophyta</taxon>
        <taxon>Florideophyceae</taxon>
        <taxon>Nemaliophycidae</taxon>
        <taxon>Nemaliales</taxon>
        <taxon>Liagoraceae</taxon>
        <taxon>Yamadaella</taxon>
    </lineage>
</organism>
<dbReference type="AlphaFoldDB" id="A0A1G4NYJ1"/>
<dbReference type="RefSeq" id="YP_009315306.1">
    <property type="nucleotide sequence ID" value="NC_031666.1"/>
</dbReference>
<accession>A0A1G4NYJ1</accession>
<dbReference type="Gene3D" id="1.10.287.670">
    <property type="entry name" value="Phycobilisome degradation protein NblA"/>
    <property type="match status" value="1"/>
</dbReference>
<proteinExistence type="inferred from homology"/>
<protein>
    <recommendedName>
        <fullName evidence="2">Uncharacterized protein ycf18</fullName>
    </recommendedName>
</protein>
<comment type="similarity">
    <text evidence="1">Belongs to the ycf18/nblA family.</text>
</comment>
<keyword evidence="3" id="KW-0934">Plastid</keyword>
<reference evidence="3" key="2">
    <citation type="submission" date="2016-10" db="EMBL/GenBank/DDBJ databases">
        <authorList>
            <person name="de Groot N.N."/>
        </authorList>
    </citation>
    <scope>NUCLEOTIDE SEQUENCE</scope>
    <source>
        <strain evidence="3">J.0255</strain>
    </source>
</reference>
<keyword evidence="3" id="KW-0150">Chloroplast</keyword>
<name>A0A1G4NYJ1_9FLOR</name>
<evidence type="ECO:0000256" key="1">
    <source>
        <dbReference type="ARBA" id="ARBA00008091"/>
    </source>
</evidence>
<dbReference type="EMBL" id="LT622875">
    <property type="protein sequence ID" value="SCW23761.1"/>
    <property type="molecule type" value="Genomic_DNA"/>
</dbReference>
<evidence type="ECO:0000256" key="2">
    <source>
        <dbReference type="ARBA" id="ARBA00021553"/>
    </source>
</evidence>
<dbReference type="GeneID" id="29998193"/>
<evidence type="ECO:0000313" key="3">
    <source>
        <dbReference type="EMBL" id="SCW23761.1"/>
    </source>
</evidence>
<gene>
    <name evidence="3" type="primary">nblA</name>
    <name evidence="3" type="ORF">J0255_74</name>
</gene>
<dbReference type="Pfam" id="PF04485">
    <property type="entry name" value="NblA"/>
    <property type="match status" value="1"/>
</dbReference>
<reference evidence="3" key="1">
    <citation type="submission" date="2016-10" db="EMBL/GenBank/DDBJ databases">
        <title>Chloroplast genomes as a tool to resolve red algal phylogenies: a case study in the Nemaliales.</title>
        <authorList>
            <person name="Costa J.F."/>
            <person name="Lin S.M."/>
            <person name="Macaya E.C."/>
            <person name="Fernandez-Garcia C."/>
            <person name="Verbruggen H."/>
        </authorList>
    </citation>
    <scope>NUCLEOTIDE SEQUENCE</scope>
    <source>
        <strain evidence="3">J.0255</strain>
    </source>
</reference>
<dbReference type="InterPro" id="IPR036904">
    <property type="entry name" value="NblA_sf"/>
</dbReference>